<evidence type="ECO:0000313" key="1">
    <source>
        <dbReference type="EMBL" id="MBD7949926.1"/>
    </source>
</evidence>
<proteinExistence type="predicted"/>
<comment type="caution">
    <text evidence="1">The sequence shown here is derived from an EMBL/GenBank/DDBJ whole genome shotgun (WGS) entry which is preliminary data.</text>
</comment>
<name>A0ABR8RQ94_9CELL</name>
<protein>
    <submittedName>
        <fullName evidence="1">Uncharacterized protein</fullName>
    </submittedName>
</protein>
<keyword evidence="2" id="KW-1185">Reference proteome</keyword>
<sequence length="100" mass="10439">MTGPDPYLDARRLSFLSNAVPVIAGHLGIVLDRDGNGAAVPEGATLVEGVAALMYARHTTDPLGHWDDLGPLRRAAWITTAEAVVRLVAPVEAEAEGTGP</sequence>
<dbReference type="EMBL" id="JACSQQ010000007">
    <property type="protein sequence ID" value="MBD7949926.1"/>
    <property type="molecule type" value="Genomic_DNA"/>
</dbReference>
<dbReference type="RefSeq" id="WP_191795416.1">
    <property type="nucleotide sequence ID" value="NZ_JACSQQ010000007.1"/>
</dbReference>
<organism evidence="1 2">
    <name type="scientific">Oerskovia rustica</name>
    <dbReference type="NCBI Taxonomy" id="2762237"/>
    <lineage>
        <taxon>Bacteria</taxon>
        <taxon>Bacillati</taxon>
        <taxon>Actinomycetota</taxon>
        <taxon>Actinomycetes</taxon>
        <taxon>Micrococcales</taxon>
        <taxon>Cellulomonadaceae</taxon>
        <taxon>Oerskovia</taxon>
    </lineage>
</organism>
<accession>A0ABR8RQ94</accession>
<dbReference type="Proteomes" id="UP000641803">
    <property type="component" value="Unassembled WGS sequence"/>
</dbReference>
<reference evidence="1 2" key="1">
    <citation type="submission" date="2020-08" db="EMBL/GenBank/DDBJ databases">
        <title>A Genomic Blueprint of the Chicken Gut Microbiome.</title>
        <authorList>
            <person name="Gilroy R."/>
            <person name="Ravi A."/>
            <person name="Getino M."/>
            <person name="Pursley I."/>
            <person name="Horton D.L."/>
            <person name="Alikhan N.-F."/>
            <person name="Baker D."/>
            <person name="Gharbi K."/>
            <person name="Hall N."/>
            <person name="Watson M."/>
            <person name="Adriaenssens E.M."/>
            <person name="Foster-Nyarko E."/>
            <person name="Jarju S."/>
            <person name="Secka A."/>
            <person name="Antonio M."/>
            <person name="Oren A."/>
            <person name="Chaudhuri R."/>
            <person name="La Ragione R.M."/>
            <person name="Hildebrand F."/>
            <person name="Pallen M.J."/>
        </authorList>
    </citation>
    <scope>NUCLEOTIDE SEQUENCE [LARGE SCALE GENOMIC DNA]</scope>
    <source>
        <strain evidence="1 2">Sa4CUA1</strain>
    </source>
</reference>
<gene>
    <name evidence="1" type="ORF">H9652_05850</name>
</gene>
<evidence type="ECO:0000313" key="2">
    <source>
        <dbReference type="Proteomes" id="UP000641803"/>
    </source>
</evidence>